<dbReference type="Gramene" id="evm.model.02.1224">
    <property type="protein sequence ID" value="cds.evm.model.02.1224"/>
    <property type="gene ID" value="evm.TU.02.1224"/>
</dbReference>
<dbReference type="Proteomes" id="UP000596661">
    <property type="component" value="Chromosome 2"/>
</dbReference>
<proteinExistence type="predicted"/>
<dbReference type="EMBL" id="UZAU01000168">
    <property type="status" value="NOT_ANNOTATED_CDS"/>
    <property type="molecule type" value="Genomic_DNA"/>
</dbReference>
<organism evidence="1 2">
    <name type="scientific">Cannabis sativa</name>
    <name type="common">Hemp</name>
    <name type="synonym">Marijuana</name>
    <dbReference type="NCBI Taxonomy" id="3483"/>
    <lineage>
        <taxon>Eukaryota</taxon>
        <taxon>Viridiplantae</taxon>
        <taxon>Streptophyta</taxon>
        <taxon>Embryophyta</taxon>
        <taxon>Tracheophyta</taxon>
        <taxon>Spermatophyta</taxon>
        <taxon>Magnoliopsida</taxon>
        <taxon>eudicotyledons</taxon>
        <taxon>Gunneridae</taxon>
        <taxon>Pentapetalae</taxon>
        <taxon>rosids</taxon>
        <taxon>fabids</taxon>
        <taxon>Rosales</taxon>
        <taxon>Cannabaceae</taxon>
        <taxon>Cannabis</taxon>
    </lineage>
</organism>
<protein>
    <submittedName>
        <fullName evidence="1">Uncharacterized protein</fullName>
    </submittedName>
</protein>
<accession>A0A803NSR6</accession>
<reference evidence="1" key="1">
    <citation type="submission" date="2018-11" db="EMBL/GenBank/DDBJ databases">
        <authorList>
            <person name="Grassa J C."/>
        </authorList>
    </citation>
    <scope>NUCLEOTIDE SEQUENCE [LARGE SCALE GENOMIC DNA]</scope>
</reference>
<name>A0A803NSR6_CANSA</name>
<sequence>MASQVTVYFHKLPMTSSCRGEKNNSFLAAFSMDRAPISCRVPKPMENVKKPSPAKKVGRGKSVKDVLRLLMVIFAKEIEVTLTSQTLRGRKVMGGASVENNEHLLLRLRLAGRCRTPFAFSKKARSDNIRVSKENLNPFLKEHGNTQLSPLGAQPPLPGVQPQQDLKALIMESIREYQTSTSIFILGYHKPYLAFYDQIMFLPNYVRQKFEKFDGINGSSHEHLAYFTSACGKSAQSDALLIRQFMQSLKEVAFTWHTQLPSGSINTLIT</sequence>
<reference evidence="1" key="2">
    <citation type="submission" date="2021-03" db="UniProtKB">
        <authorList>
            <consortium name="EnsemblPlants"/>
        </authorList>
    </citation>
    <scope>IDENTIFICATION</scope>
</reference>
<dbReference type="AlphaFoldDB" id="A0A803NSR6"/>
<keyword evidence="2" id="KW-1185">Reference proteome</keyword>
<dbReference type="EnsemblPlants" id="evm.model.02.1224">
    <property type="protein sequence ID" value="cds.evm.model.02.1224"/>
    <property type="gene ID" value="evm.TU.02.1224"/>
</dbReference>
<evidence type="ECO:0000313" key="2">
    <source>
        <dbReference type="Proteomes" id="UP000596661"/>
    </source>
</evidence>
<evidence type="ECO:0000313" key="1">
    <source>
        <dbReference type="EnsemblPlants" id="cds.evm.model.02.1224"/>
    </source>
</evidence>